<reference evidence="2" key="1">
    <citation type="submission" date="2020-10" db="EMBL/GenBank/DDBJ databases">
        <authorList>
            <person name="Gilroy R."/>
        </authorList>
    </citation>
    <scope>NUCLEOTIDE SEQUENCE</scope>
    <source>
        <strain evidence="2">10669</strain>
    </source>
</reference>
<sequence>PAVRTPCAIFDLGGGSLEFVAKTDAAPRSRDSAESWALGAVRASRRFFSDASGKIPTEEISALRAFARAAVAPCLPREIPRGAQFVFCGGAAGICARFAAEKNGGNGCEISAEIFEELLREMSGKTAAERVACGVPAKRADIFPAALAVFAEICAVCGVRSFLHTRRNLRYGLCAALCRGDAAAFGF</sequence>
<dbReference type="Proteomes" id="UP000886812">
    <property type="component" value="Unassembled WGS sequence"/>
</dbReference>
<dbReference type="InterPro" id="IPR043129">
    <property type="entry name" value="ATPase_NBD"/>
</dbReference>
<feature type="non-terminal residue" evidence="2">
    <location>
        <position position="1"/>
    </location>
</feature>
<feature type="domain" description="Ppx/GppA phosphatase N-terminal" evidence="1">
    <location>
        <begin position="10"/>
        <end position="161"/>
    </location>
</feature>
<dbReference type="Pfam" id="PF02541">
    <property type="entry name" value="Ppx-GppA"/>
    <property type="match status" value="1"/>
</dbReference>
<dbReference type="AlphaFoldDB" id="A0A9D1NJ91"/>
<protein>
    <recommendedName>
        <fullName evidence="1">Ppx/GppA phosphatase N-terminal domain-containing protein</fullName>
    </recommendedName>
</protein>
<name>A0A9D1NJ91_9BACT</name>
<dbReference type="Gene3D" id="3.30.420.150">
    <property type="entry name" value="Exopolyphosphatase. Domain 2"/>
    <property type="match status" value="1"/>
</dbReference>
<evidence type="ECO:0000313" key="3">
    <source>
        <dbReference type="Proteomes" id="UP000886812"/>
    </source>
</evidence>
<evidence type="ECO:0000313" key="2">
    <source>
        <dbReference type="EMBL" id="HIV03890.1"/>
    </source>
</evidence>
<dbReference type="InterPro" id="IPR050273">
    <property type="entry name" value="GppA/Ppx_hydrolase"/>
</dbReference>
<comment type="caution">
    <text evidence="2">The sequence shown here is derived from an EMBL/GenBank/DDBJ whole genome shotgun (WGS) entry which is preliminary data.</text>
</comment>
<dbReference type="InterPro" id="IPR003695">
    <property type="entry name" value="Ppx_GppA_N"/>
</dbReference>
<evidence type="ECO:0000259" key="1">
    <source>
        <dbReference type="Pfam" id="PF02541"/>
    </source>
</evidence>
<proteinExistence type="predicted"/>
<dbReference type="PANTHER" id="PTHR30005:SF0">
    <property type="entry name" value="RETROGRADE REGULATION PROTEIN 2"/>
    <property type="match status" value="1"/>
</dbReference>
<dbReference type="EMBL" id="DVOG01000053">
    <property type="protein sequence ID" value="HIV03890.1"/>
    <property type="molecule type" value="Genomic_DNA"/>
</dbReference>
<gene>
    <name evidence="2" type="ORF">IAC75_01920</name>
</gene>
<accession>A0A9D1NJ91</accession>
<organism evidence="2 3">
    <name type="scientific">Candidatus Spyradosoma merdigallinarum</name>
    <dbReference type="NCBI Taxonomy" id="2840950"/>
    <lineage>
        <taxon>Bacteria</taxon>
        <taxon>Pseudomonadati</taxon>
        <taxon>Verrucomicrobiota</taxon>
        <taxon>Opitutia</taxon>
        <taxon>Opitutia incertae sedis</taxon>
        <taxon>Candidatus Spyradosoma</taxon>
    </lineage>
</organism>
<reference evidence="2" key="2">
    <citation type="journal article" date="2021" name="PeerJ">
        <title>Extensive microbial diversity within the chicken gut microbiome revealed by metagenomics and culture.</title>
        <authorList>
            <person name="Gilroy R."/>
            <person name="Ravi A."/>
            <person name="Getino M."/>
            <person name="Pursley I."/>
            <person name="Horton D.L."/>
            <person name="Alikhan N.F."/>
            <person name="Baker D."/>
            <person name="Gharbi K."/>
            <person name="Hall N."/>
            <person name="Watson M."/>
            <person name="Adriaenssens E.M."/>
            <person name="Foster-Nyarko E."/>
            <person name="Jarju S."/>
            <person name="Secka A."/>
            <person name="Antonio M."/>
            <person name="Oren A."/>
            <person name="Chaudhuri R.R."/>
            <person name="La Ragione R."/>
            <person name="Hildebrand F."/>
            <person name="Pallen M.J."/>
        </authorList>
    </citation>
    <scope>NUCLEOTIDE SEQUENCE</scope>
    <source>
        <strain evidence="2">10669</strain>
    </source>
</reference>
<dbReference type="SUPFAM" id="SSF53067">
    <property type="entry name" value="Actin-like ATPase domain"/>
    <property type="match status" value="1"/>
</dbReference>
<dbReference type="PANTHER" id="PTHR30005">
    <property type="entry name" value="EXOPOLYPHOSPHATASE"/>
    <property type="match status" value="1"/>
</dbReference>